<sequence>MDLEPLDLKTLAAFSLDAASFIEREKGIFIFLCDNYASAKALYGNLSFFSSQKIFFCEEIIPVSLLYDLRQTASAAVVTTPISFFSKVPEPDSLLNSFIHIKKGSNFSRDVFIETLASYGYERTNIIENENEFAVRGEIIDISNADSLYPVRIDFFDETVEDLRYFDLNTQLSIKSIDAFTVFPVKSNYYPKTINISESVPNSVLYIEEPETELLDFLNRGTDNKNSFNRILNNLNKFYYFNIKKSSIYYGIKNDTGNNIGEKFSEIKSVNSRFAEKLKYENGKLNLTLIRKIILNLINKEYKVTVVSKNEIHRERLKNIFASIGLSEEEIQNGLFKIINGNVSSGFISKKDKLFLIKGEELFREHLDIVSESSSRLKTSGLDYFKSIEELNPGDYVVHDEFGIAQFTEIRNITLNGISSDYFTLMFEGGDKLFVPSEKIYLLHKYISSSEDNAPVLNRLGNKSWEKAKTKAKKKIEEIAEDLKVLYAKRMTDRGFAFSPEDEEYREFEENFEFEETEDQARAIKEVLRDMQGNKPMDRLICGDVGFGKTEVAIRAAFKAAMDGKQVALIAPTTILVDQHYQNFKKRFDKYPVKIAHISRFVKKNEEKEIVKGIKSGEIDIIIGTHKLLSEKIEYKDIGLLIIDEEQKFGALQKEKIKKLRYSIDVLAMSATPIPRTLYMSMSGIRDLSIISTPPSGRKNVITEIANYDEEIIKKAIFNEISRGGQVYFIDNRISHLDSVRDRLAKIMPDIRIGVVHGRLQPEKIMDIMHIFHDKGYDILLSTAIIESGLDNPNVNTIIINNAEKLGLSQLYQLRGRVGRSHIQAYCYAVTGTPVENISPEQLKRLVAVKEYSELSSGFKLAMADLEIRGAGNILGGAQSGHINSVGLEMCMQMLKEEIEKMRGVILPAQINPEVKTNLSAYIPKSYIEDEKTKTSFYRKLANCVTINDVENIKKEFEDRFGRMEDSVKNLLKIAELKINMKNCKVSIIEIKDAEFIMEFHNSAASIFERLIKFINDKESSSEYIINFIDEFKMRLRFKHLDSKQDKIEKAKIILQRLYGYVNI</sequence>
<keyword evidence="6" id="KW-0347">Helicase</keyword>
<dbReference type="PROSITE" id="PS51192">
    <property type="entry name" value="HELICASE_ATP_BIND_1"/>
    <property type="match status" value="1"/>
</dbReference>
<dbReference type="Pfam" id="PF00270">
    <property type="entry name" value="DEAD"/>
    <property type="match status" value="1"/>
</dbReference>
<dbReference type="Pfam" id="PF02559">
    <property type="entry name" value="CarD_TRCF_RID"/>
    <property type="match status" value="1"/>
</dbReference>
<dbReference type="InterPro" id="IPR001650">
    <property type="entry name" value="Helicase_C-like"/>
</dbReference>
<feature type="domain" description="Helicase C-terminal" evidence="16">
    <location>
        <begin position="700"/>
        <end position="867"/>
    </location>
</feature>
<dbReference type="FunFam" id="3.40.50.300:FF:000546">
    <property type="entry name" value="Transcription-repair-coupling factor"/>
    <property type="match status" value="1"/>
</dbReference>
<dbReference type="Gene3D" id="3.40.50.11180">
    <property type="match status" value="1"/>
</dbReference>
<dbReference type="Pfam" id="PF03461">
    <property type="entry name" value="TRCF"/>
    <property type="match status" value="1"/>
</dbReference>
<keyword evidence="3 13" id="KW-0547">Nucleotide-binding</keyword>
<organism evidence="17 18">
    <name type="scientific">Candidatus Acidulodesulfobacterium acidiphilum</name>
    <dbReference type="NCBI Taxonomy" id="2597224"/>
    <lineage>
        <taxon>Bacteria</taxon>
        <taxon>Deltaproteobacteria</taxon>
        <taxon>Candidatus Acidulodesulfobacterales</taxon>
        <taxon>Candidatus Acidulodesulfobacterium</taxon>
    </lineage>
</organism>
<dbReference type="Pfam" id="PF00271">
    <property type="entry name" value="Helicase_C"/>
    <property type="match status" value="1"/>
</dbReference>
<comment type="caution">
    <text evidence="17">The sequence shown here is derived from an EMBL/GenBank/DDBJ whole genome shotgun (WGS) entry which is preliminary data.</text>
</comment>
<name>A0A520XEL8_9DELT</name>
<dbReference type="GO" id="GO:0000716">
    <property type="term" value="P:transcription-coupled nucleotide-excision repair, DNA damage recognition"/>
    <property type="evidence" value="ECO:0007669"/>
    <property type="project" value="UniProtKB-UniRule"/>
</dbReference>
<dbReference type="GO" id="GO:0006355">
    <property type="term" value="P:regulation of DNA-templated transcription"/>
    <property type="evidence" value="ECO:0007669"/>
    <property type="project" value="UniProtKB-UniRule"/>
</dbReference>
<comment type="similarity">
    <text evidence="11 13">In the C-terminal section; belongs to the helicase family. RecG subfamily.</text>
</comment>
<keyword evidence="7 13" id="KW-0067">ATP-binding</keyword>
<dbReference type="PANTHER" id="PTHR47964">
    <property type="entry name" value="ATP-DEPENDENT DNA HELICASE HOMOLOG RECG, CHLOROPLASTIC"/>
    <property type="match status" value="1"/>
</dbReference>
<dbReference type="EC" id="3.6.4.-" evidence="13"/>
<protein>
    <recommendedName>
        <fullName evidence="12 13">Transcription-repair-coupling factor</fullName>
        <shortName evidence="13">TRCF</shortName>
        <ecNumber evidence="13">3.6.4.-</ecNumber>
    </recommendedName>
</protein>
<dbReference type="InterPro" id="IPR047112">
    <property type="entry name" value="RecG/Mfd"/>
</dbReference>
<dbReference type="SUPFAM" id="SSF141259">
    <property type="entry name" value="CarD-like"/>
    <property type="match status" value="1"/>
</dbReference>
<evidence type="ECO:0000256" key="2">
    <source>
        <dbReference type="ARBA" id="ARBA00022490"/>
    </source>
</evidence>
<dbReference type="PANTHER" id="PTHR47964:SF1">
    <property type="entry name" value="ATP-DEPENDENT DNA HELICASE HOMOLOG RECG, CHLOROPLASTIC"/>
    <property type="match status" value="1"/>
</dbReference>
<dbReference type="InterPro" id="IPR004576">
    <property type="entry name" value="Mfd"/>
</dbReference>
<evidence type="ECO:0000256" key="7">
    <source>
        <dbReference type="ARBA" id="ARBA00022840"/>
    </source>
</evidence>
<dbReference type="Gene3D" id="3.40.50.300">
    <property type="entry name" value="P-loop containing nucleotide triphosphate hydrolases"/>
    <property type="match status" value="2"/>
</dbReference>
<dbReference type="InterPro" id="IPR027417">
    <property type="entry name" value="P-loop_NTPase"/>
</dbReference>
<keyword evidence="8 13" id="KW-0238">DNA-binding</keyword>
<dbReference type="SMART" id="SM01058">
    <property type="entry name" value="CarD_TRCF"/>
    <property type="match status" value="1"/>
</dbReference>
<reference evidence="17 18" key="1">
    <citation type="submission" date="2019-01" db="EMBL/GenBank/DDBJ databases">
        <title>Insights into ecological role of a new deltaproteobacterial order Candidatus Sinidesulfobacterales (Sva0485) by metagenomics and metatranscriptomics.</title>
        <authorList>
            <person name="Tan S."/>
            <person name="Liu J."/>
            <person name="Fang Y."/>
            <person name="Hedlund B."/>
            <person name="Lian Z.-H."/>
            <person name="Huang L.-Y."/>
            <person name="Li J.-T."/>
            <person name="Huang L.-N."/>
            <person name="Li W.-J."/>
            <person name="Jiang H.-C."/>
            <person name="Dong H.-L."/>
            <person name="Shu W.-S."/>
        </authorList>
    </citation>
    <scope>NUCLEOTIDE SEQUENCE [LARGE SCALE GENOMIC DNA]</scope>
    <source>
        <strain evidence="17">AP4</strain>
    </source>
</reference>
<dbReference type="GO" id="GO:0005524">
    <property type="term" value="F:ATP binding"/>
    <property type="evidence" value="ECO:0007669"/>
    <property type="project" value="UniProtKB-UniRule"/>
</dbReference>
<dbReference type="SMART" id="SM00490">
    <property type="entry name" value="HELICc"/>
    <property type="match status" value="1"/>
</dbReference>
<dbReference type="InterPro" id="IPR011545">
    <property type="entry name" value="DEAD/DEAH_box_helicase_dom"/>
</dbReference>
<comment type="function">
    <text evidence="13">Couples transcription and DNA repair by recognizing RNA polymerase (RNAP) stalled at DNA lesions. Mediates ATP-dependent release of RNAP and its truncated transcript from the DNA, and recruitment of nucleotide excision repair machinery to the damaged site.</text>
</comment>
<evidence type="ECO:0000256" key="11">
    <source>
        <dbReference type="ARBA" id="ARBA00061399"/>
    </source>
</evidence>
<keyword evidence="9 13" id="KW-0234">DNA repair</keyword>
<keyword evidence="2 13" id="KW-0963">Cytoplasm</keyword>
<accession>A0A520XEL8</accession>
<evidence type="ECO:0000259" key="16">
    <source>
        <dbReference type="PROSITE" id="PS51194"/>
    </source>
</evidence>
<dbReference type="SUPFAM" id="SSF143517">
    <property type="entry name" value="TRCF domain-like"/>
    <property type="match status" value="1"/>
</dbReference>
<evidence type="ECO:0000313" key="17">
    <source>
        <dbReference type="EMBL" id="RZV39639.1"/>
    </source>
</evidence>
<dbReference type="PROSITE" id="PS51194">
    <property type="entry name" value="HELICASE_CTER"/>
    <property type="match status" value="1"/>
</dbReference>
<dbReference type="SUPFAM" id="SSF52540">
    <property type="entry name" value="P-loop containing nucleoside triphosphate hydrolases"/>
    <property type="match status" value="4"/>
</dbReference>
<dbReference type="CDD" id="cd17991">
    <property type="entry name" value="DEXHc_TRCF"/>
    <property type="match status" value="1"/>
</dbReference>
<dbReference type="NCBIfam" id="TIGR00580">
    <property type="entry name" value="mfd"/>
    <property type="match status" value="1"/>
</dbReference>
<evidence type="ECO:0000256" key="1">
    <source>
        <dbReference type="ARBA" id="ARBA00004496"/>
    </source>
</evidence>
<dbReference type="Gene3D" id="2.40.10.170">
    <property type="match status" value="1"/>
</dbReference>
<dbReference type="InterPro" id="IPR003711">
    <property type="entry name" value="CarD-like/TRCF_RID"/>
</dbReference>
<dbReference type="HAMAP" id="MF_00969">
    <property type="entry name" value="TRCF"/>
    <property type="match status" value="1"/>
</dbReference>
<keyword evidence="4 13" id="KW-0227">DNA damage</keyword>
<comment type="similarity">
    <text evidence="10 13">In the N-terminal section; belongs to the UvrB family.</text>
</comment>
<dbReference type="EMBL" id="SHMQ01000007">
    <property type="protein sequence ID" value="RZV39639.1"/>
    <property type="molecule type" value="Genomic_DNA"/>
</dbReference>
<evidence type="ECO:0000256" key="3">
    <source>
        <dbReference type="ARBA" id="ARBA00022741"/>
    </source>
</evidence>
<evidence type="ECO:0000256" key="10">
    <source>
        <dbReference type="ARBA" id="ARBA00061104"/>
    </source>
</evidence>
<dbReference type="SMART" id="SM00982">
    <property type="entry name" value="TRCF"/>
    <property type="match status" value="1"/>
</dbReference>
<dbReference type="GO" id="GO:0005737">
    <property type="term" value="C:cytoplasm"/>
    <property type="evidence" value="ECO:0007669"/>
    <property type="project" value="UniProtKB-SubCell"/>
</dbReference>
<evidence type="ECO:0000259" key="15">
    <source>
        <dbReference type="PROSITE" id="PS51192"/>
    </source>
</evidence>
<dbReference type="GO" id="GO:0003678">
    <property type="term" value="F:DNA helicase activity"/>
    <property type="evidence" value="ECO:0007669"/>
    <property type="project" value="TreeGrafter"/>
</dbReference>
<dbReference type="InterPro" id="IPR036101">
    <property type="entry name" value="CarD-like/TRCF_RID_sf"/>
</dbReference>
<comment type="subcellular location">
    <subcellularLocation>
        <location evidence="1 13">Cytoplasm</location>
    </subcellularLocation>
</comment>
<dbReference type="InterPro" id="IPR041471">
    <property type="entry name" value="UvrB_inter"/>
</dbReference>
<evidence type="ECO:0000256" key="4">
    <source>
        <dbReference type="ARBA" id="ARBA00022763"/>
    </source>
</evidence>
<feature type="coiled-coil region" evidence="14">
    <location>
        <begin position="462"/>
        <end position="489"/>
    </location>
</feature>
<dbReference type="AlphaFoldDB" id="A0A520XEL8"/>
<keyword evidence="14" id="KW-0175">Coiled coil</keyword>
<keyword evidence="5 13" id="KW-0378">Hydrolase</keyword>
<dbReference type="InterPro" id="IPR005118">
    <property type="entry name" value="TRCF_C"/>
</dbReference>
<dbReference type="Gene3D" id="3.30.2060.10">
    <property type="entry name" value="Penicillin-binding protein 1b domain"/>
    <property type="match status" value="1"/>
</dbReference>
<feature type="domain" description="Helicase ATP-binding" evidence="15">
    <location>
        <begin position="530"/>
        <end position="691"/>
    </location>
</feature>
<evidence type="ECO:0000256" key="8">
    <source>
        <dbReference type="ARBA" id="ARBA00023125"/>
    </source>
</evidence>
<gene>
    <name evidence="13 17" type="primary">mfd</name>
    <name evidence="17" type="ORF">EVJ48_03785</name>
</gene>
<proteinExistence type="inferred from homology"/>
<evidence type="ECO:0000256" key="5">
    <source>
        <dbReference type="ARBA" id="ARBA00022801"/>
    </source>
</evidence>
<evidence type="ECO:0000256" key="9">
    <source>
        <dbReference type="ARBA" id="ARBA00023204"/>
    </source>
</evidence>
<dbReference type="Proteomes" id="UP000322454">
    <property type="component" value="Unassembled WGS sequence"/>
</dbReference>
<evidence type="ECO:0000313" key="18">
    <source>
        <dbReference type="Proteomes" id="UP000322454"/>
    </source>
</evidence>
<evidence type="ECO:0000256" key="12">
    <source>
        <dbReference type="ARBA" id="ARBA00070128"/>
    </source>
</evidence>
<dbReference type="SMART" id="SM00487">
    <property type="entry name" value="DEXDc"/>
    <property type="match status" value="1"/>
</dbReference>
<dbReference type="Pfam" id="PF17757">
    <property type="entry name" value="UvrB_inter"/>
    <property type="match status" value="1"/>
</dbReference>
<dbReference type="InterPro" id="IPR014001">
    <property type="entry name" value="Helicase_ATP-bd"/>
</dbReference>
<dbReference type="GO" id="GO:0016787">
    <property type="term" value="F:hydrolase activity"/>
    <property type="evidence" value="ECO:0007669"/>
    <property type="project" value="UniProtKB-KW"/>
</dbReference>
<evidence type="ECO:0000256" key="13">
    <source>
        <dbReference type="HAMAP-Rule" id="MF_00969"/>
    </source>
</evidence>
<dbReference type="GO" id="GO:0003684">
    <property type="term" value="F:damaged DNA binding"/>
    <property type="evidence" value="ECO:0007669"/>
    <property type="project" value="InterPro"/>
</dbReference>
<evidence type="ECO:0000256" key="14">
    <source>
        <dbReference type="SAM" id="Coils"/>
    </source>
</evidence>
<dbReference type="Gene3D" id="3.90.1150.50">
    <property type="entry name" value="Transcription-repair-coupling factor, D7 domain"/>
    <property type="match status" value="1"/>
</dbReference>
<evidence type="ECO:0000256" key="6">
    <source>
        <dbReference type="ARBA" id="ARBA00022806"/>
    </source>
</evidence>
<dbReference type="InterPro" id="IPR037235">
    <property type="entry name" value="TRCF-like_C_D7"/>
</dbReference>